<name>A0A133U4W4_9EURY</name>
<proteinExistence type="predicted"/>
<keyword evidence="2" id="KW-1185">Reference proteome</keyword>
<organism evidence="1 2">
    <name type="scientific">candidate division MSBL1 archaeon SCGC-AAA259B11</name>
    <dbReference type="NCBI Taxonomy" id="1698260"/>
    <lineage>
        <taxon>Archaea</taxon>
        <taxon>Methanobacteriati</taxon>
        <taxon>Methanobacteriota</taxon>
        <taxon>candidate division MSBL1</taxon>
    </lineage>
</organism>
<gene>
    <name evidence="1" type="ORF">AKJ61_03395</name>
</gene>
<reference evidence="1 2" key="1">
    <citation type="journal article" date="2016" name="Sci. Rep.">
        <title>Metabolic traits of an uncultured archaeal lineage -MSBL1- from brine pools of the Red Sea.</title>
        <authorList>
            <person name="Mwirichia R."/>
            <person name="Alam I."/>
            <person name="Rashid M."/>
            <person name="Vinu M."/>
            <person name="Ba-Alawi W."/>
            <person name="Anthony Kamau A."/>
            <person name="Kamanda Ngugi D."/>
            <person name="Goker M."/>
            <person name="Klenk H.P."/>
            <person name="Bajic V."/>
            <person name="Stingl U."/>
        </authorList>
    </citation>
    <scope>NUCLEOTIDE SEQUENCE [LARGE SCALE GENOMIC DNA]</scope>
    <source>
        <strain evidence="1">SCGC-AAA259B11</strain>
    </source>
</reference>
<sequence length="84" mass="9361">MRVEGDMFYVASYDDGFELRGSRDDLLEAVADEVKDMDELLSDDFFMCSVTLGVEDGDLHVRAEEVSVKKLVTHLAQKISGDEG</sequence>
<dbReference type="EMBL" id="LHXK01000050">
    <property type="protein sequence ID" value="KXA89196.1"/>
    <property type="molecule type" value="Genomic_DNA"/>
</dbReference>
<dbReference type="AlphaFoldDB" id="A0A133U4W4"/>
<evidence type="ECO:0000313" key="2">
    <source>
        <dbReference type="Proteomes" id="UP000070184"/>
    </source>
</evidence>
<protein>
    <submittedName>
        <fullName evidence="1">Uncharacterized protein</fullName>
    </submittedName>
</protein>
<evidence type="ECO:0000313" key="1">
    <source>
        <dbReference type="EMBL" id="KXA89196.1"/>
    </source>
</evidence>
<dbReference type="Proteomes" id="UP000070184">
    <property type="component" value="Unassembled WGS sequence"/>
</dbReference>
<comment type="caution">
    <text evidence="1">The sequence shown here is derived from an EMBL/GenBank/DDBJ whole genome shotgun (WGS) entry which is preliminary data.</text>
</comment>
<accession>A0A133U4W4</accession>